<evidence type="ECO:0000313" key="2">
    <source>
        <dbReference type="Proteomes" id="UP000054538"/>
    </source>
</evidence>
<feature type="non-terminal residue" evidence="1">
    <location>
        <position position="1"/>
    </location>
</feature>
<protein>
    <submittedName>
        <fullName evidence="1">Uncharacterized protein</fullName>
    </submittedName>
</protein>
<dbReference type="EMBL" id="KN825471">
    <property type="protein sequence ID" value="KIK90788.1"/>
    <property type="molecule type" value="Genomic_DNA"/>
</dbReference>
<sequence length="76" mass="8671">LGNMWTAVIPKGMQYKFNDMVWGLMTQCFSIKKISEEQSTLMVEKAHGFVKMTTVPTTVTDSADNDSEYENLFAFH</sequence>
<name>A0A0D0DIF7_9AGAM</name>
<dbReference type="InParanoid" id="A0A0D0DIF7"/>
<accession>A0A0D0DIF7</accession>
<organism evidence="1 2">
    <name type="scientific">Paxillus rubicundulus Ve08.2h10</name>
    <dbReference type="NCBI Taxonomy" id="930991"/>
    <lineage>
        <taxon>Eukaryota</taxon>
        <taxon>Fungi</taxon>
        <taxon>Dikarya</taxon>
        <taxon>Basidiomycota</taxon>
        <taxon>Agaricomycotina</taxon>
        <taxon>Agaricomycetes</taxon>
        <taxon>Agaricomycetidae</taxon>
        <taxon>Boletales</taxon>
        <taxon>Paxilineae</taxon>
        <taxon>Paxillaceae</taxon>
        <taxon>Paxillus</taxon>
    </lineage>
</organism>
<reference evidence="2" key="2">
    <citation type="submission" date="2015-01" db="EMBL/GenBank/DDBJ databases">
        <title>Evolutionary Origins and Diversification of the Mycorrhizal Mutualists.</title>
        <authorList>
            <consortium name="DOE Joint Genome Institute"/>
            <consortium name="Mycorrhizal Genomics Consortium"/>
            <person name="Kohler A."/>
            <person name="Kuo A."/>
            <person name="Nagy L.G."/>
            <person name="Floudas D."/>
            <person name="Copeland A."/>
            <person name="Barry K.W."/>
            <person name="Cichocki N."/>
            <person name="Veneault-Fourrey C."/>
            <person name="LaButti K."/>
            <person name="Lindquist E.A."/>
            <person name="Lipzen A."/>
            <person name="Lundell T."/>
            <person name="Morin E."/>
            <person name="Murat C."/>
            <person name="Riley R."/>
            <person name="Ohm R."/>
            <person name="Sun H."/>
            <person name="Tunlid A."/>
            <person name="Henrissat B."/>
            <person name="Grigoriev I.V."/>
            <person name="Hibbett D.S."/>
            <person name="Martin F."/>
        </authorList>
    </citation>
    <scope>NUCLEOTIDE SEQUENCE [LARGE SCALE GENOMIC DNA]</scope>
    <source>
        <strain evidence="2">Ve08.2h10</strain>
    </source>
</reference>
<reference evidence="1 2" key="1">
    <citation type="submission" date="2014-04" db="EMBL/GenBank/DDBJ databases">
        <authorList>
            <consortium name="DOE Joint Genome Institute"/>
            <person name="Kuo A."/>
            <person name="Kohler A."/>
            <person name="Jargeat P."/>
            <person name="Nagy L.G."/>
            <person name="Floudas D."/>
            <person name="Copeland A."/>
            <person name="Barry K.W."/>
            <person name="Cichocki N."/>
            <person name="Veneault-Fourrey C."/>
            <person name="LaButti K."/>
            <person name="Lindquist E.A."/>
            <person name="Lipzen A."/>
            <person name="Lundell T."/>
            <person name="Morin E."/>
            <person name="Murat C."/>
            <person name="Sun H."/>
            <person name="Tunlid A."/>
            <person name="Henrissat B."/>
            <person name="Grigoriev I.V."/>
            <person name="Hibbett D.S."/>
            <person name="Martin F."/>
            <person name="Nordberg H.P."/>
            <person name="Cantor M.N."/>
            <person name="Hua S.X."/>
        </authorList>
    </citation>
    <scope>NUCLEOTIDE SEQUENCE [LARGE SCALE GENOMIC DNA]</scope>
    <source>
        <strain evidence="1 2">Ve08.2h10</strain>
    </source>
</reference>
<dbReference type="HOGENOM" id="CLU_184889_0_0_1"/>
<dbReference type="Proteomes" id="UP000054538">
    <property type="component" value="Unassembled WGS sequence"/>
</dbReference>
<evidence type="ECO:0000313" key="1">
    <source>
        <dbReference type="EMBL" id="KIK90788.1"/>
    </source>
</evidence>
<gene>
    <name evidence="1" type="ORF">PAXRUDRAFT_151123</name>
</gene>
<dbReference type="AlphaFoldDB" id="A0A0D0DIF7"/>
<proteinExistence type="predicted"/>
<keyword evidence="2" id="KW-1185">Reference proteome</keyword>